<dbReference type="Proteomes" id="UP000321258">
    <property type="component" value="Unassembled WGS sequence"/>
</dbReference>
<protein>
    <submittedName>
        <fullName evidence="2">Uncharacterized protein</fullName>
    </submittedName>
</protein>
<dbReference type="AlphaFoldDB" id="A0A512IJH7"/>
<dbReference type="EMBL" id="BJZT01000003">
    <property type="protein sequence ID" value="GEO97860.1"/>
    <property type="molecule type" value="Genomic_DNA"/>
</dbReference>
<evidence type="ECO:0000256" key="1">
    <source>
        <dbReference type="SAM" id="MobiDB-lite"/>
    </source>
</evidence>
<accession>A0A512IJH7</accession>
<evidence type="ECO:0000313" key="2">
    <source>
        <dbReference type="EMBL" id="GEO97860.1"/>
    </source>
</evidence>
<evidence type="ECO:0000313" key="3">
    <source>
        <dbReference type="Proteomes" id="UP000321258"/>
    </source>
</evidence>
<comment type="caution">
    <text evidence="2">The sequence shown here is derived from an EMBL/GenBank/DDBJ whole genome shotgun (WGS) entry which is preliminary data.</text>
</comment>
<reference evidence="2 3" key="1">
    <citation type="submission" date="2019-07" db="EMBL/GenBank/DDBJ databases">
        <title>Whole genome shotgun sequence of Methylobacterium haplocladii NBRC 107714.</title>
        <authorList>
            <person name="Hosoyama A."/>
            <person name="Uohara A."/>
            <person name="Ohji S."/>
            <person name="Ichikawa N."/>
        </authorList>
    </citation>
    <scope>NUCLEOTIDE SEQUENCE [LARGE SCALE GENOMIC DNA]</scope>
    <source>
        <strain evidence="2 3">NBRC 107714</strain>
    </source>
</reference>
<organism evidence="2 3">
    <name type="scientific">Methylobacterium haplocladii</name>
    <dbReference type="NCBI Taxonomy" id="1176176"/>
    <lineage>
        <taxon>Bacteria</taxon>
        <taxon>Pseudomonadati</taxon>
        <taxon>Pseudomonadota</taxon>
        <taxon>Alphaproteobacteria</taxon>
        <taxon>Hyphomicrobiales</taxon>
        <taxon>Methylobacteriaceae</taxon>
        <taxon>Methylobacterium</taxon>
    </lineage>
</organism>
<feature type="region of interest" description="Disordered" evidence="1">
    <location>
        <begin position="28"/>
        <end position="73"/>
    </location>
</feature>
<proteinExistence type="predicted"/>
<sequence>MHAWEWAVSDRDVAYPLNRPRTVPYKVVREGEATGTREGGPGRATGVAASPQARGGLGRRSGETDPLAVVTVA</sequence>
<gene>
    <name evidence="2" type="ORF">MHA02_02480</name>
</gene>
<name>A0A512IJH7_9HYPH</name>
<keyword evidence="3" id="KW-1185">Reference proteome</keyword>